<dbReference type="InterPro" id="IPR012910">
    <property type="entry name" value="Plug_dom"/>
</dbReference>
<dbReference type="Gene3D" id="2.170.130.10">
    <property type="entry name" value="TonB-dependent receptor, plug domain"/>
    <property type="match status" value="1"/>
</dbReference>
<dbReference type="NCBIfam" id="TIGR04056">
    <property type="entry name" value="OMP_RagA_SusC"/>
    <property type="match status" value="1"/>
</dbReference>
<dbReference type="InterPro" id="IPR000531">
    <property type="entry name" value="Beta-barrel_TonB"/>
</dbReference>
<dbReference type="Pfam" id="PF07715">
    <property type="entry name" value="Plug"/>
    <property type="match status" value="1"/>
</dbReference>
<accession>A0ABW0IBW5</accession>
<reference evidence="13" key="1">
    <citation type="journal article" date="2019" name="Int. J. Syst. Evol. Microbiol.">
        <title>The Global Catalogue of Microorganisms (GCM) 10K type strain sequencing project: providing services to taxonomists for standard genome sequencing and annotation.</title>
        <authorList>
            <consortium name="The Broad Institute Genomics Platform"/>
            <consortium name="The Broad Institute Genome Sequencing Center for Infectious Disease"/>
            <person name="Wu L."/>
            <person name="Ma J."/>
        </authorList>
    </citation>
    <scope>NUCLEOTIDE SEQUENCE [LARGE SCALE GENOMIC DNA]</scope>
    <source>
        <strain evidence="13">CCUG 55250</strain>
    </source>
</reference>
<evidence type="ECO:0000259" key="10">
    <source>
        <dbReference type="Pfam" id="PF00593"/>
    </source>
</evidence>
<keyword evidence="3 8" id="KW-1134">Transmembrane beta strand</keyword>
<evidence type="ECO:0000256" key="4">
    <source>
        <dbReference type="ARBA" id="ARBA00022692"/>
    </source>
</evidence>
<evidence type="ECO:0000313" key="13">
    <source>
        <dbReference type="Proteomes" id="UP001596106"/>
    </source>
</evidence>
<keyword evidence="7 8" id="KW-0998">Cell outer membrane</keyword>
<organism evidence="12 13">
    <name type="scientific">Larkinella bovis</name>
    <dbReference type="NCBI Taxonomy" id="683041"/>
    <lineage>
        <taxon>Bacteria</taxon>
        <taxon>Pseudomonadati</taxon>
        <taxon>Bacteroidota</taxon>
        <taxon>Cytophagia</taxon>
        <taxon>Cytophagales</taxon>
        <taxon>Spirosomataceae</taxon>
        <taxon>Larkinella</taxon>
    </lineage>
</organism>
<dbReference type="InterPro" id="IPR023996">
    <property type="entry name" value="TonB-dep_OMP_SusC/RagA"/>
</dbReference>
<sequence>MVARFIVDSRLVKQKNTTVEETLKRLLAPYQLTFEKLSETSYIILPAKPAPAEKKAASPKPVMEQVVVEVVVTGKVSARNGDGIPGATVLLKGSTLGTTTGSDGKFSLTVPDRYGIIIISYIGFGTKELAIPVSGVLEVTLEEDIKSLSEIVVTGYSKEQKKDIIGSVSVVNTKDLLTTPSGSITTQLQGRAAGVVISSNGTPGSAGKVRIRGFGSFGGSDPLYIIDGVPAGGAGVVNLNPNDIESFQVLKDAASASIYGARAANGVIIITTKTGKPGKSKITVDSYHGVNYISKRDFPEVLNAQENGELYWKSMTGAGRKVGDADWSHPQYGSGPTPVIPEYILAVDNGARIGGAELEALKNGTPAQQAKYASLIDPANYNFATHQIVKSSDTNWADEVFNSTYITNHQVSATGGSEQGVYAVGLNYFSQGNTASRYAKFDRYSLRANTGFNIGKNIRIGENLQIVYQQHKAPQTWASTVMTIHPLIPVWDSFGNPAGAAAPSLGGEPQFSSNPVTETWRNRFDQNTRLGILGNTYLEADLLKGLTARTSFGIDYASNASLDLTQVTYENAQNVAPPNTLTQAKSEGNTWTWTSTLNYSKTVGPHTFKILLGSEAINAYNNSMSATRLNLAIDNDPNFLVLSAGTGAQTNSGSFSRNSLFSLFSRVDYTFNDKYFFNATVRRDQSSRFSRNYRVGYFPSAALGWRISSEEFLKNSTWISDLKVRGSWGIIGNQNGVDNNNQYTIYTNNDNNSYGISGANNARTVSLTPSRLGNINTRWEKNNTLNLGFDAAFFSSKLEINLDWYKKRTTDLLATNLAPFTGPTVTQPAINIGELLNTGLDLGLTQRGSVNGLRYDIGLIFSHYKNKVIRVLDNPLATQAGGNTRIGNATLTKAGFPISYFYGYQIEGFFNTQEEVDRYRADHSTWLTPAVGRWKIKDINGDNKVDGNDRTFLGSPHPDFQTSLNISLAYKNFDFNCFLFWNQGGQVFNYLRYVVDFQTFTTGRSKRMLYESWTPELGDKAKLPKLDLSDSYSSSNITNYFLEDASYVRLKTLQAGYTLPRNLASRLKLDQLRVYVQAQNLFTFTKSTLLDPGVSLSSGGDTSMGVVNTYDPTPKQIIFGISFGL</sequence>
<dbReference type="Pfam" id="PF00593">
    <property type="entry name" value="TonB_dep_Rec_b-barrel"/>
    <property type="match status" value="1"/>
</dbReference>
<keyword evidence="6 8" id="KW-0472">Membrane</keyword>
<keyword evidence="13" id="KW-1185">Reference proteome</keyword>
<comment type="similarity">
    <text evidence="8 9">Belongs to the TonB-dependent receptor family.</text>
</comment>
<dbReference type="EMBL" id="JBHSMA010000004">
    <property type="protein sequence ID" value="MFC5410766.1"/>
    <property type="molecule type" value="Genomic_DNA"/>
</dbReference>
<comment type="caution">
    <text evidence="12">The sequence shown here is derived from an EMBL/GenBank/DDBJ whole genome shotgun (WGS) entry which is preliminary data.</text>
</comment>
<comment type="subcellular location">
    <subcellularLocation>
        <location evidence="1 8">Cell outer membrane</location>
        <topology evidence="1 8">Multi-pass membrane protein</topology>
    </subcellularLocation>
</comment>
<keyword evidence="2 8" id="KW-0813">Transport</keyword>
<evidence type="ECO:0000256" key="6">
    <source>
        <dbReference type="ARBA" id="ARBA00023136"/>
    </source>
</evidence>
<dbReference type="Gene3D" id="2.60.40.1120">
    <property type="entry name" value="Carboxypeptidase-like, regulatory domain"/>
    <property type="match status" value="1"/>
</dbReference>
<dbReference type="RefSeq" id="WP_379846765.1">
    <property type="nucleotide sequence ID" value="NZ_JBHSMA010000004.1"/>
</dbReference>
<dbReference type="NCBIfam" id="TIGR04057">
    <property type="entry name" value="SusC_RagA_signa"/>
    <property type="match status" value="1"/>
</dbReference>
<dbReference type="PROSITE" id="PS52016">
    <property type="entry name" value="TONB_DEPENDENT_REC_3"/>
    <property type="match status" value="1"/>
</dbReference>
<dbReference type="SUPFAM" id="SSF56935">
    <property type="entry name" value="Porins"/>
    <property type="match status" value="1"/>
</dbReference>
<dbReference type="Pfam" id="PF13715">
    <property type="entry name" value="CarbopepD_reg_2"/>
    <property type="match status" value="1"/>
</dbReference>
<gene>
    <name evidence="12" type="ORF">ACFPMF_15695</name>
</gene>
<proteinExistence type="inferred from homology"/>
<dbReference type="Gene3D" id="2.40.170.20">
    <property type="entry name" value="TonB-dependent receptor, beta-barrel domain"/>
    <property type="match status" value="1"/>
</dbReference>
<dbReference type="InterPro" id="IPR037066">
    <property type="entry name" value="Plug_dom_sf"/>
</dbReference>
<dbReference type="InterPro" id="IPR039426">
    <property type="entry name" value="TonB-dep_rcpt-like"/>
</dbReference>
<keyword evidence="5 9" id="KW-0798">TonB box</keyword>
<protein>
    <submittedName>
        <fullName evidence="12">SusC/RagA family TonB-linked outer membrane protein</fullName>
    </submittedName>
</protein>
<evidence type="ECO:0000256" key="1">
    <source>
        <dbReference type="ARBA" id="ARBA00004571"/>
    </source>
</evidence>
<evidence type="ECO:0000256" key="5">
    <source>
        <dbReference type="ARBA" id="ARBA00023077"/>
    </source>
</evidence>
<dbReference type="InterPro" id="IPR008969">
    <property type="entry name" value="CarboxyPept-like_regulatory"/>
</dbReference>
<evidence type="ECO:0000313" key="12">
    <source>
        <dbReference type="EMBL" id="MFC5410766.1"/>
    </source>
</evidence>
<name>A0ABW0IBW5_9BACT</name>
<dbReference type="SUPFAM" id="SSF49464">
    <property type="entry name" value="Carboxypeptidase regulatory domain-like"/>
    <property type="match status" value="1"/>
</dbReference>
<evidence type="ECO:0000256" key="3">
    <source>
        <dbReference type="ARBA" id="ARBA00022452"/>
    </source>
</evidence>
<dbReference type="InterPro" id="IPR036942">
    <property type="entry name" value="Beta-barrel_TonB_sf"/>
</dbReference>
<evidence type="ECO:0000256" key="7">
    <source>
        <dbReference type="ARBA" id="ARBA00023237"/>
    </source>
</evidence>
<dbReference type="InterPro" id="IPR023997">
    <property type="entry name" value="TonB-dep_OMP_SusC/RagA_CS"/>
</dbReference>
<feature type="domain" description="TonB-dependent receptor-like beta-barrel" evidence="10">
    <location>
        <begin position="520"/>
        <end position="1081"/>
    </location>
</feature>
<evidence type="ECO:0000259" key="11">
    <source>
        <dbReference type="Pfam" id="PF07715"/>
    </source>
</evidence>
<evidence type="ECO:0000256" key="8">
    <source>
        <dbReference type="PROSITE-ProRule" id="PRU01360"/>
    </source>
</evidence>
<evidence type="ECO:0000256" key="9">
    <source>
        <dbReference type="RuleBase" id="RU003357"/>
    </source>
</evidence>
<dbReference type="Proteomes" id="UP001596106">
    <property type="component" value="Unassembled WGS sequence"/>
</dbReference>
<keyword evidence="4 8" id="KW-0812">Transmembrane</keyword>
<evidence type="ECO:0000256" key="2">
    <source>
        <dbReference type="ARBA" id="ARBA00022448"/>
    </source>
</evidence>
<feature type="domain" description="TonB-dependent receptor plug" evidence="11">
    <location>
        <begin position="161"/>
        <end position="267"/>
    </location>
</feature>